<feature type="region of interest" description="Disordered" evidence="1">
    <location>
        <begin position="1"/>
        <end position="62"/>
    </location>
</feature>
<name>A0A6V7PB09_ANACO</name>
<feature type="compositionally biased region" description="Gly residues" evidence="1">
    <location>
        <begin position="37"/>
        <end position="52"/>
    </location>
</feature>
<dbReference type="EMBL" id="LR862147">
    <property type="protein sequence ID" value="CAD1828011.1"/>
    <property type="molecule type" value="Genomic_DNA"/>
</dbReference>
<protein>
    <submittedName>
        <fullName evidence="2">Uncharacterized protein</fullName>
    </submittedName>
</protein>
<feature type="compositionally biased region" description="Basic residues" evidence="1">
    <location>
        <begin position="107"/>
        <end position="124"/>
    </location>
</feature>
<gene>
    <name evidence="2" type="ORF">CB5_LOCUS11222</name>
</gene>
<feature type="compositionally biased region" description="Pro residues" evidence="1">
    <location>
        <begin position="25"/>
        <end position="34"/>
    </location>
</feature>
<organism evidence="2">
    <name type="scientific">Ananas comosus var. bracteatus</name>
    <name type="common">red pineapple</name>
    <dbReference type="NCBI Taxonomy" id="296719"/>
    <lineage>
        <taxon>Eukaryota</taxon>
        <taxon>Viridiplantae</taxon>
        <taxon>Streptophyta</taxon>
        <taxon>Embryophyta</taxon>
        <taxon>Tracheophyta</taxon>
        <taxon>Spermatophyta</taxon>
        <taxon>Magnoliopsida</taxon>
        <taxon>Liliopsida</taxon>
        <taxon>Poales</taxon>
        <taxon>Bromeliaceae</taxon>
        <taxon>Bromelioideae</taxon>
        <taxon>Ananas</taxon>
    </lineage>
</organism>
<accession>A0A6V7PB09</accession>
<evidence type="ECO:0000313" key="2">
    <source>
        <dbReference type="EMBL" id="CAD1828011.1"/>
    </source>
</evidence>
<evidence type="ECO:0000256" key="1">
    <source>
        <dbReference type="SAM" id="MobiDB-lite"/>
    </source>
</evidence>
<proteinExistence type="predicted"/>
<reference evidence="2" key="1">
    <citation type="submission" date="2020-07" db="EMBL/GenBank/DDBJ databases">
        <authorList>
            <person name="Lin J."/>
        </authorList>
    </citation>
    <scope>NUCLEOTIDE SEQUENCE</scope>
</reference>
<feature type="region of interest" description="Disordered" evidence="1">
    <location>
        <begin position="84"/>
        <end position="184"/>
    </location>
</feature>
<sequence length="200" mass="21230">MGAEAGSGAERACQTLQTLPFHLQAPPPPPPPRSGDPRGGGGGRRRGGGGGASSSSAGAPSVVIVTGIPGDCTVLELKSRLEIYGPSPAPASTPPMAWGTSPSAPPPRRRRRRRLTRPRPRRRRPIQEGVCGAGERSLQQWKTGVGASPSLSKLLRPETPLSKHGRSNKKLNPNTTIPSERREPDLSFKGREIVAYDDLF</sequence>
<dbReference type="AlphaFoldDB" id="A0A6V7PB09"/>